<keyword evidence="2" id="KW-1185">Reference proteome</keyword>
<gene>
    <name evidence="1" type="ORF">HE1_00900</name>
</gene>
<evidence type="ECO:0000313" key="2">
    <source>
        <dbReference type="Proteomes" id="UP000024842"/>
    </source>
</evidence>
<organism evidence="1 2">
    <name type="scientific">Holospora elegans E1</name>
    <dbReference type="NCBI Taxonomy" id="1427503"/>
    <lineage>
        <taxon>Bacteria</taxon>
        <taxon>Pseudomonadati</taxon>
        <taxon>Pseudomonadota</taxon>
        <taxon>Alphaproteobacteria</taxon>
        <taxon>Holosporales</taxon>
        <taxon>Holosporaceae</taxon>
        <taxon>Holospora</taxon>
    </lineage>
</organism>
<reference evidence="1 2" key="1">
    <citation type="journal article" date="2014" name="FEMS Microbiol. Lett.">
        <title>Draft genome sequences of three Holospora species (Holospora obtusa, Holospora undulata, and Holospora elegans), endonuclear symbiotic bacteria of the ciliate Paramecium caudatum.</title>
        <authorList>
            <person name="Dohra H."/>
            <person name="Tanaka K."/>
            <person name="Suzuki T."/>
            <person name="Fujishima M."/>
            <person name="Suzuki H."/>
        </authorList>
    </citation>
    <scope>NUCLEOTIDE SEQUENCE [LARGE SCALE GENOMIC DNA]</scope>
    <source>
        <strain evidence="1 2">E1</strain>
    </source>
</reference>
<accession>A0A023DZS5</accession>
<evidence type="ECO:0000313" key="1">
    <source>
        <dbReference type="EMBL" id="GAJ46565.1"/>
    </source>
</evidence>
<protein>
    <submittedName>
        <fullName evidence="1">Uncharacterized protein</fullName>
    </submittedName>
</protein>
<dbReference type="Proteomes" id="UP000024842">
    <property type="component" value="Unassembled WGS sequence"/>
</dbReference>
<dbReference type="EMBL" id="BAUP01000112">
    <property type="protein sequence ID" value="GAJ46565.1"/>
    <property type="molecule type" value="Genomic_DNA"/>
</dbReference>
<name>A0A023DZS5_9PROT</name>
<dbReference type="AlphaFoldDB" id="A0A023DZS5"/>
<comment type="caution">
    <text evidence="1">The sequence shown here is derived from an EMBL/GenBank/DDBJ whole genome shotgun (WGS) entry which is preliminary data.</text>
</comment>
<sequence length="35" mass="4022">MDLLVKIDLGLADERMQKKLKEKEEKAVIPSKKPV</sequence>
<proteinExistence type="predicted"/>